<dbReference type="EMBL" id="JAHESF010000043">
    <property type="protein sequence ID" value="MBT1700559.1"/>
    <property type="molecule type" value="Genomic_DNA"/>
</dbReference>
<keyword evidence="1" id="KW-0472">Membrane</keyword>
<accession>A0AAP2DTY6</accession>
<organism evidence="2 3">
    <name type="scientific">Chryseosolibacter histidini</name>
    <dbReference type="NCBI Taxonomy" id="2782349"/>
    <lineage>
        <taxon>Bacteria</taxon>
        <taxon>Pseudomonadati</taxon>
        <taxon>Bacteroidota</taxon>
        <taxon>Cytophagia</taxon>
        <taxon>Cytophagales</taxon>
        <taxon>Chryseotaleaceae</taxon>
        <taxon>Chryseosolibacter</taxon>
    </lineage>
</organism>
<dbReference type="PANTHER" id="PTHR33507">
    <property type="entry name" value="INNER MEMBRANE PROTEIN YBBJ"/>
    <property type="match status" value="1"/>
</dbReference>
<dbReference type="AlphaFoldDB" id="A0AAP2DTY6"/>
<gene>
    <name evidence="2" type="ORF">KK083_26965</name>
</gene>
<feature type="transmembrane region" description="Helical" evidence="1">
    <location>
        <begin position="6"/>
        <end position="24"/>
    </location>
</feature>
<dbReference type="InterPro" id="IPR012340">
    <property type="entry name" value="NA-bd_OB-fold"/>
</dbReference>
<evidence type="ECO:0008006" key="4">
    <source>
        <dbReference type="Google" id="ProtNLM"/>
    </source>
</evidence>
<keyword evidence="1" id="KW-1133">Transmembrane helix</keyword>
<dbReference type="PANTHER" id="PTHR33507:SF3">
    <property type="entry name" value="INNER MEMBRANE PROTEIN YBBJ"/>
    <property type="match status" value="1"/>
</dbReference>
<keyword evidence="3" id="KW-1185">Reference proteome</keyword>
<name>A0AAP2DTY6_9BACT</name>
<reference evidence="2 3" key="1">
    <citation type="submission" date="2021-05" db="EMBL/GenBank/DDBJ databases">
        <title>A Polyphasic approach of four new species of the genus Ohtaekwangia: Ohtaekwangia histidinii sp. nov., Ohtaekwangia cretensis sp. nov., Ohtaekwangia indiensis sp. nov., Ohtaekwangia reichenbachii sp. nov. from diverse environment.</title>
        <authorList>
            <person name="Octaviana S."/>
        </authorList>
    </citation>
    <scope>NUCLEOTIDE SEQUENCE [LARGE SCALE GENOMIC DNA]</scope>
    <source>
        <strain evidence="2 3">PWU4</strain>
    </source>
</reference>
<comment type="caution">
    <text evidence="2">The sequence shown here is derived from an EMBL/GenBank/DDBJ whole genome shotgun (WGS) entry which is preliminary data.</text>
</comment>
<feature type="transmembrane region" description="Helical" evidence="1">
    <location>
        <begin position="56"/>
        <end position="74"/>
    </location>
</feature>
<dbReference type="InterPro" id="IPR052165">
    <property type="entry name" value="Membrane_assoc_protease"/>
</dbReference>
<feature type="transmembrane region" description="Helical" evidence="1">
    <location>
        <begin position="31"/>
        <end position="50"/>
    </location>
</feature>
<protein>
    <recommendedName>
        <fullName evidence="4">NfeD-like C-terminal domain-containing protein</fullName>
    </recommendedName>
</protein>
<evidence type="ECO:0000313" key="2">
    <source>
        <dbReference type="EMBL" id="MBT1700559.1"/>
    </source>
</evidence>
<proteinExistence type="predicted"/>
<keyword evidence="1" id="KW-0812">Transmembrane</keyword>
<evidence type="ECO:0000256" key="1">
    <source>
        <dbReference type="SAM" id="Phobius"/>
    </source>
</evidence>
<dbReference type="Gene3D" id="2.40.50.140">
    <property type="entry name" value="Nucleic acid-binding proteins"/>
    <property type="match status" value="1"/>
</dbReference>
<dbReference type="GO" id="GO:0005886">
    <property type="term" value="C:plasma membrane"/>
    <property type="evidence" value="ECO:0007669"/>
    <property type="project" value="TreeGrafter"/>
</dbReference>
<dbReference type="Proteomes" id="UP001319200">
    <property type="component" value="Unassembled WGS sequence"/>
</dbReference>
<evidence type="ECO:0000313" key="3">
    <source>
        <dbReference type="Proteomes" id="UP001319200"/>
    </source>
</evidence>
<sequence length="156" mass="17054">MLMWIIIIALLVIGLSLIIVELVFIPGTTVVGLLGFIFSVAGIVISYKHFGADVGFYILLGMSVTTLFALFYSFRAGSWTKFSLKTAIDSKVNEGMLAALQVGDEGVTVSTLRPIGKAEFQHQQFEVKTSGDYVESGIRVRITQILSHQVIVEPIN</sequence>